<protein>
    <submittedName>
        <fullName evidence="2">Uncharacterized protein</fullName>
    </submittedName>
</protein>
<keyword evidence="3" id="KW-1185">Reference proteome</keyword>
<name>A0AAX4II41_9PEZI</name>
<evidence type="ECO:0000256" key="1">
    <source>
        <dbReference type="SAM" id="MobiDB-lite"/>
    </source>
</evidence>
<accession>A0AAX4II41</accession>
<gene>
    <name evidence="2" type="ORF">CDEST_08139</name>
</gene>
<organism evidence="2 3">
    <name type="scientific">Colletotrichum destructivum</name>
    <dbReference type="NCBI Taxonomy" id="34406"/>
    <lineage>
        <taxon>Eukaryota</taxon>
        <taxon>Fungi</taxon>
        <taxon>Dikarya</taxon>
        <taxon>Ascomycota</taxon>
        <taxon>Pezizomycotina</taxon>
        <taxon>Sordariomycetes</taxon>
        <taxon>Hypocreomycetidae</taxon>
        <taxon>Glomerellales</taxon>
        <taxon>Glomerellaceae</taxon>
        <taxon>Colletotrichum</taxon>
        <taxon>Colletotrichum destructivum species complex</taxon>
    </lineage>
</organism>
<proteinExistence type="predicted"/>
<evidence type="ECO:0000313" key="3">
    <source>
        <dbReference type="Proteomes" id="UP001322277"/>
    </source>
</evidence>
<sequence length="74" mass="8370">MTTNGESHGHWSTSAPPRGRNEADVQLNDLLRERGLYSDEDTAESFKQGIIHRSLEILSQQLYSTEKRLASSPR</sequence>
<reference evidence="3" key="1">
    <citation type="journal article" date="2023" name="bioRxiv">
        <title>Complete genome of the Medicago anthracnose fungus, Colletotrichum destructivum, reveals a mini-chromosome-like region within a core chromosome.</title>
        <authorList>
            <person name="Lapalu N."/>
            <person name="Simon A."/>
            <person name="Lu A."/>
            <person name="Plaumann P.-L."/>
            <person name="Amselem J."/>
            <person name="Pigne S."/>
            <person name="Auger A."/>
            <person name="Koch C."/>
            <person name="Dallery J.-F."/>
            <person name="O'Connell R.J."/>
        </authorList>
    </citation>
    <scope>NUCLEOTIDE SEQUENCE [LARGE SCALE GENOMIC DNA]</scope>
    <source>
        <strain evidence="3">CBS 520.97</strain>
    </source>
</reference>
<evidence type="ECO:0000313" key="2">
    <source>
        <dbReference type="EMBL" id="WQF83125.1"/>
    </source>
</evidence>
<dbReference type="GeneID" id="87944642"/>
<dbReference type="Proteomes" id="UP001322277">
    <property type="component" value="Chromosome 5"/>
</dbReference>
<dbReference type="AlphaFoldDB" id="A0AAX4II41"/>
<dbReference type="RefSeq" id="XP_062780349.1">
    <property type="nucleotide sequence ID" value="XM_062924298.1"/>
</dbReference>
<dbReference type="KEGG" id="cdet:87944642"/>
<feature type="compositionally biased region" description="Polar residues" evidence="1">
    <location>
        <begin position="1"/>
        <end position="15"/>
    </location>
</feature>
<dbReference type="EMBL" id="CP137309">
    <property type="protein sequence ID" value="WQF83125.1"/>
    <property type="molecule type" value="Genomic_DNA"/>
</dbReference>
<feature type="region of interest" description="Disordered" evidence="1">
    <location>
        <begin position="1"/>
        <end position="23"/>
    </location>
</feature>